<evidence type="ECO:0000313" key="6">
    <source>
        <dbReference type="EMBL" id="TNJ65073.1"/>
    </source>
</evidence>
<evidence type="ECO:0000259" key="5">
    <source>
        <dbReference type="PROSITE" id="PS50893"/>
    </source>
</evidence>
<evidence type="ECO:0000256" key="1">
    <source>
        <dbReference type="ARBA" id="ARBA00005417"/>
    </source>
</evidence>
<dbReference type="SUPFAM" id="SSF52540">
    <property type="entry name" value="P-loop containing nucleoside triphosphate hydrolases"/>
    <property type="match status" value="1"/>
</dbReference>
<dbReference type="InterPro" id="IPR027417">
    <property type="entry name" value="P-loop_NTPase"/>
</dbReference>
<evidence type="ECO:0000313" key="7">
    <source>
        <dbReference type="Proteomes" id="UP000307943"/>
    </source>
</evidence>
<dbReference type="InterPro" id="IPR017871">
    <property type="entry name" value="ABC_transporter-like_CS"/>
</dbReference>
<organism evidence="6 7">
    <name type="scientific">Paenibacillus hemerocallicola</name>
    <dbReference type="NCBI Taxonomy" id="1172614"/>
    <lineage>
        <taxon>Bacteria</taxon>
        <taxon>Bacillati</taxon>
        <taxon>Bacillota</taxon>
        <taxon>Bacilli</taxon>
        <taxon>Bacillales</taxon>
        <taxon>Paenibacillaceae</taxon>
        <taxon>Paenibacillus</taxon>
    </lineage>
</organism>
<dbReference type="OrthoDB" id="9804819at2"/>
<dbReference type="Proteomes" id="UP000307943">
    <property type="component" value="Unassembled WGS sequence"/>
</dbReference>
<comment type="similarity">
    <text evidence="1">Belongs to the ABC transporter superfamily.</text>
</comment>
<dbReference type="GO" id="GO:0016887">
    <property type="term" value="F:ATP hydrolysis activity"/>
    <property type="evidence" value="ECO:0007669"/>
    <property type="project" value="InterPro"/>
</dbReference>
<protein>
    <submittedName>
        <fullName evidence="6">ABC transporter ATP-binding protein</fullName>
    </submittedName>
</protein>
<evidence type="ECO:0000256" key="4">
    <source>
        <dbReference type="ARBA" id="ARBA00022840"/>
    </source>
</evidence>
<dbReference type="SMART" id="SM00382">
    <property type="entry name" value="AAA"/>
    <property type="match status" value="1"/>
</dbReference>
<comment type="caution">
    <text evidence="6">The sequence shown here is derived from an EMBL/GenBank/DDBJ whole genome shotgun (WGS) entry which is preliminary data.</text>
</comment>
<keyword evidence="2" id="KW-0813">Transport</keyword>
<sequence length="245" mass="27017">MEPILQVRQLSKRYRNGRGVRNISFEVRRGDVYGLFGPNGSGKTTVLKMISGLCKADSGSVSLFGHDAAEQFEPAMSRVGCIVETADAYDYMSGYDNLKLAARLYPELPKTRIDEVLEWVRLTPYKREKAGGYSLGMKQRLALAAALLNEPELVILDEPSNGLDIEGAVELRELILRLSAQNGTAFLISSHQLDEMERVCSRIGFMYGGAFIREGGIGELTGEESLERTYLSEIRKARGEGGADV</sequence>
<keyword evidence="7" id="KW-1185">Reference proteome</keyword>
<keyword evidence="3" id="KW-0547">Nucleotide-binding</keyword>
<evidence type="ECO:0000256" key="3">
    <source>
        <dbReference type="ARBA" id="ARBA00022741"/>
    </source>
</evidence>
<dbReference type="Pfam" id="PF00005">
    <property type="entry name" value="ABC_tran"/>
    <property type="match status" value="1"/>
</dbReference>
<dbReference type="PANTHER" id="PTHR43335:SF4">
    <property type="entry name" value="ABC TRANSPORTER, ATP-BINDING PROTEIN"/>
    <property type="match status" value="1"/>
</dbReference>
<dbReference type="InterPro" id="IPR003593">
    <property type="entry name" value="AAA+_ATPase"/>
</dbReference>
<dbReference type="PROSITE" id="PS00211">
    <property type="entry name" value="ABC_TRANSPORTER_1"/>
    <property type="match status" value="1"/>
</dbReference>
<proteinExistence type="inferred from homology"/>
<dbReference type="PROSITE" id="PS50893">
    <property type="entry name" value="ABC_TRANSPORTER_2"/>
    <property type="match status" value="1"/>
</dbReference>
<dbReference type="EMBL" id="VDCQ01000022">
    <property type="protein sequence ID" value="TNJ65073.1"/>
    <property type="molecule type" value="Genomic_DNA"/>
</dbReference>
<dbReference type="RefSeq" id="WP_139603413.1">
    <property type="nucleotide sequence ID" value="NZ_VDCQ01000022.1"/>
</dbReference>
<feature type="domain" description="ABC transporter" evidence="5">
    <location>
        <begin position="5"/>
        <end position="233"/>
    </location>
</feature>
<dbReference type="AlphaFoldDB" id="A0A5C4T7K3"/>
<evidence type="ECO:0000256" key="2">
    <source>
        <dbReference type="ARBA" id="ARBA00022448"/>
    </source>
</evidence>
<name>A0A5C4T7K3_9BACL</name>
<reference evidence="6 7" key="1">
    <citation type="submission" date="2019-05" db="EMBL/GenBank/DDBJ databases">
        <title>We sequenced the genome of Paenibacillus hemerocallicola KCTC 33185 for further insight into its adaptation and study the phylogeny of Paenibacillus.</title>
        <authorList>
            <person name="Narsing Rao M.P."/>
        </authorList>
    </citation>
    <scope>NUCLEOTIDE SEQUENCE [LARGE SCALE GENOMIC DNA]</scope>
    <source>
        <strain evidence="6 7">KCTC 33185</strain>
    </source>
</reference>
<accession>A0A5C4T7K3</accession>
<dbReference type="PANTHER" id="PTHR43335">
    <property type="entry name" value="ABC TRANSPORTER, ATP-BINDING PROTEIN"/>
    <property type="match status" value="1"/>
</dbReference>
<gene>
    <name evidence="6" type="ORF">FE784_16945</name>
</gene>
<dbReference type="GO" id="GO:0005524">
    <property type="term" value="F:ATP binding"/>
    <property type="evidence" value="ECO:0007669"/>
    <property type="project" value="UniProtKB-KW"/>
</dbReference>
<dbReference type="Gene3D" id="3.40.50.300">
    <property type="entry name" value="P-loop containing nucleotide triphosphate hydrolases"/>
    <property type="match status" value="1"/>
</dbReference>
<dbReference type="InterPro" id="IPR003439">
    <property type="entry name" value="ABC_transporter-like_ATP-bd"/>
</dbReference>
<keyword evidence="4 6" id="KW-0067">ATP-binding</keyword>